<proteinExistence type="predicted"/>
<dbReference type="InterPro" id="IPR032809">
    <property type="entry name" value="Put_HupE_UreJ"/>
</dbReference>
<dbReference type="EMBL" id="BAAAEM010000002">
    <property type="protein sequence ID" value="GAA0478588.1"/>
    <property type="molecule type" value="Genomic_DNA"/>
</dbReference>
<comment type="caution">
    <text evidence="3">The sequence shown here is derived from an EMBL/GenBank/DDBJ whole genome shotgun (WGS) entry which is preliminary data.</text>
</comment>
<reference evidence="4" key="1">
    <citation type="journal article" date="2019" name="Int. J. Syst. Evol. Microbiol.">
        <title>The Global Catalogue of Microorganisms (GCM) 10K type strain sequencing project: providing services to taxonomists for standard genome sequencing and annotation.</title>
        <authorList>
            <consortium name="The Broad Institute Genomics Platform"/>
            <consortium name="The Broad Institute Genome Sequencing Center for Infectious Disease"/>
            <person name="Wu L."/>
            <person name="Ma J."/>
        </authorList>
    </citation>
    <scope>NUCLEOTIDE SEQUENCE [LARGE SCALE GENOMIC DNA]</scope>
    <source>
        <strain evidence="4">JCM 14162</strain>
    </source>
</reference>
<keyword evidence="2" id="KW-0732">Signal</keyword>
<feature type="signal peptide" evidence="2">
    <location>
        <begin position="1"/>
        <end position="23"/>
    </location>
</feature>
<keyword evidence="1" id="KW-0472">Membrane</keyword>
<keyword evidence="1" id="KW-1133">Transmembrane helix</keyword>
<evidence type="ECO:0000256" key="1">
    <source>
        <dbReference type="SAM" id="Phobius"/>
    </source>
</evidence>
<keyword evidence="4" id="KW-1185">Reference proteome</keyword>
<organism evidence="3 4">
    <name type="scientific">Parasphingorhabdus litoris</name>
    <dbReference type="NCBI Taxonomy" id="394733"/>
    <lineage>
        <taxon>Bacteria</taxon>
        <taxon>Pseudomonadati</taxon>
        <taxon>Pseudomonadota</taxon>
        <taxon>Alphaproteobacteria</taxon>
        <taxon>Sphingomonadales</taxon>
        <taxon>Sphingomonadaceae</taxon>
        <taxon>Parasphingorhabdus</taxon>
    </lineage>
</organism>
<feature type="transmembrane region" description="Helical" evidence="1">
    <location>
        <begin position="203"/>
        <end position="222"/>
    </location>
</feature>
<gene>
    <name evidence="3" type="ORF">GCM10009096_20650</name>
</gene>
<protein>
    <submittedName>
        <fullName evidence="3">HupE/UreJ family protein</fullName>
    </submittedName>
</protein>
<evidence type="ECO:0000313" key="4">
    <source>
        <dbReference type="Proteomes" id="UP001500713"/>
    </source>
</evidence>
<name>A0ABP3KFN2_9SPHN</name>
<keyword evidence="1" id="KW-0812">Transmembrane</keyword>
<feature type="transmembrane region" description="Helical" evidence="1">
    <location>
        <begin position="264"/>
        <end position="290"/>
    </location>
</feature>
<dbReference type="RefSeq" id="WP_229954614.1">
    <property type="nucleotide sequence ID" value="NZ_BAAAEM010000002.1"/>
</dbReference>
<feature type="chain" id="PRO_5046100839" evidence="2">
    <location>
        <begin position="24"/>
        <end position="323"/>
    </location>
</feature>
<evidence type="ECO:0000313" key="3">
    <source>
        <dbReference type="EMBL" id="GAA0478588.1"/>
    </source>
</evidence>
<accession>A0ABP3KFN2</accession>
<feature type="transmembrane region" description="Helical" evidence="1">
    <location>
        <begin position="234"/>
        <end position="252"/>
    </location>
</feature>
<evidence type="ECO:0000256" key="2">
    <source>
        <dbReference type="SAM" id="SignalP"/>
    </source>
</evidence>
<dbReference type="Pfam" id="PF13795">
    <property type="entry name" value="HupE_UreJ_2"/>
    <property type="match status" value="1"/>
</dbReference>
<dbReference type="Proteomes" id="UP001500713">
    <property type="component" value="Unassembled WGS sequence"/>
</dbReference>
<sequence>MTIIRLGLLWAFLIWLCSTSAGAHEIRPAALELTEQADGTVAIAWKQPILSGRKLKMRPVLPDHCPVPETTRQEISSDAIVESWQVSCQLDKGRVTIEGLDRTLTDVFVRLKTAHGEETTHILRPANASFALGDPGGSPASAYLQIGAEHMLFGWDHLLFVLGLVLLTPVRKLLWVITAFTLGHSLTLGITALGLFTLPSEPVELLIALSIFFLAVEVVRKWAGKTSLTIRRPWLVALCFGLIHGLGFAGALSDIGLPKGQEVWALLLFNLGVEIGQILFVGILLTALWLITRSPVDQRKWVEMPAAYLVGGLGAFYTLSRIL</sequence>
<feature type="transmembrane region" description="Helical" evidence="1">
    <location>
        <begin position="150"/>
        <end position="167"/>
    </location>
</feature>
<feature type="transmembrane region" description="Helical" evidence="1">
    <location>
        <begin position="174"/>
        <end position="197"/>
    </location>
</feature>